<feature type="transmembrane region" description="Helical" evidence="13">
    <location>
        <begin position="96"/>
        <end position="121"/>
    </location>
</feature>
<evidence type="ECO:0000256" key="3">
    <source>
        <dbReference type="ARBA" id="ARBA00012438"/>
    </source>
</evidence>
<keyword evidence="10 13" id="KW-1133">Transmembrane helix</keyword>
<keyword evidence="7" id="KW-0547">Nucleotide-binding</keyword>
<accession>A0A917QC87</accession>
<feature type="transmembrane region" description="Helical" evidence="13">
    <location>
        <begin position="74"/>
        <end position="90"/>
    </location>
</feature>
<dbReference type="InterPro" id="IPR038318">
    <property type="entry name" value="KdpD_sf"/>
</dbReference>
<keyword evidence="12 13" id="KW-0472">Membrane</keyword>
<sequence length="343" mass="36687">MRIEAVPAPPLLRLFDATAGLRAKPRLGYGVALAGFLVALALRLAVGGALVGYPYITFFPVVVVTTFLGGVRPGLFAATICGLAAWYWFIPPERSFALLWPSTAIALAFYVLVVGVEIALIHLMELSRARYAAEEARARALLAEQRTLFHELQHRVSNNMAFVAALLTLQRRHVGGDPAALAALDAARARLDVMGRIHRRLYDPDAAQAGMDRLLVDLCDDVVQAVGVKGVGCAVEAERVTIAHHRLLTLALIATEIVTNALKHAYPDGGPGEIRLSLGPDPAGGARLVVADDGSGLPESFAGTSREGLGMRIVAELARQLEATIAWERREPGTAVVVRFPEG</sequence>
<dbReference type="Gene3D" id="3.30.565.10">
    <property type="entry name" value="Histidine kinase-like ATPase, C-terminal domain"/>
    <property type="match status" value="1"/>
</dbReference>
<dbReference type="AlphaFoldDB" id="A0A917QC87"/>
<evidence type="ECO:0000256" key="6">
    <source>
        <dbReference type="ARBA" id="ARBA00022692"/>
    </source>
</evidence>
<dbReference type="InterPro" id="IPR003594">
    <property type="entry name" value="HATPase_dom"/>
</dbReference>
<keyword evidence="6 13" id="KW-0812">Transmembrane</keyword>
<keyword evidence="4" id="KW-0597">Phosphoprotein</keyword>
<evidence type="ECO:0000256" key="13">
    <source>
        <dbReference type="SAM" id="Phobius"/>
    </source>
</evidence>
<dbReference type="InterPro" id="IPR005467">
    <property type="entry name" value="His_kinase_dom"/>
</dbReference>
<dbReference type="InterPro" id="IPR011495">
    <property type="entry name" value="Sig_transdc_His_kin_sub2_dim/P"/>
</dbReference>
<feature type="domain" description="Histidine kinase" evidence="14">
    <location>
        <begin position="147"/>
        <end position="343"/>
    </location>
</feature>
<keyword evidence="11" id="KW-0902">Two-component regulatory system</keyword>
<dbReference type="InterPro" id="IPR036890">
    <property type="entry name" value="HATPase_C_sf"/>
</dbReference>
<dbReference type="PANTHER" id="PTHR41523">
    <property type="entry name" value="TWO-COMPONENT SYSTEM SENSOR PROTEIN"/>
    <property type="match status" value="1"/>
</dbReference>
<dbReference type="EMBL" id="BMMF01000009">
    <property type="protein sequence ID" value="GGK42785.1"/>
    <property type="molecule type" value="Genomic_DNA"/>
</dbReference>
<evidence type="ECO:0000256" key="5">
    <source>
        <dbReference type="ARBA" id="ARBA00022679"/>
    </source>
</evidence>
<name>A0A917QC87_9HYPH</name>
<evidence type="ECO:0000256" key="12">
    <source>
        <dbReference type="ARBA" id="ARBA00023136"/>
    </source>
</evidence>
<evidence type="ECO:0000256" key="1">
    <source>
        <dbReference type="ARBA" id="ARBA00000085"/>
    </source>
</evidence>
<protein>
    <recommendedName>
        <fullName evidence="3">histidine kinase</fullName>
        <ecNumber evidence="3">2.7.13.3</ecNumber>
    </recommendedName>
</protein>
<comment type="catalytic activity">
    <reaction evidence="1">
        <text>ATP + protein L-histidine = ADP + protein N-phospho-L-histidine.</text>
        <dbReference type="EC" id="2.7.13.3"/>
    </reaction>
</comment>
<dbReference type="GO" id="GO:0016020">
    <property type="term" value="C:membrane"/>
    <property type="evidence" value="ECO:0007669"/>
    <property type="project" value="UniProtKB-SubCell"/>
</dbReference>
<gene>
    <name evidence="15" type="ORF">GCM10011322_32290</name>
</gene>
<proteinExistence type="predicted"/>
<dbReference type="GO" id="GO:0000160">
    <property type="term" value="P:phosphorelay signal transduction system"/>
    <property type="evidence" value="ECO:0007669"/>
    <property type="project" value="UniProtKB-KW"/>
</dbReference>
<dbReference type="EC" id="2.7.13.3" evidence="3"/>
<reference evidence="15 16" key="1">
    <citation type="journal article" date="2014" name="Int. J. Syst. Evol. Microbiol.">
        <title>Complete genome sequence of Corynebacterium casei LMG S-19264T (=DSM 44701T), isolated from a smear-ripened cheese.</title>
        <authorList>
            <consortium name="US DOE Joint Genome Institute (JGI-PGF)"/>
            <person name="Walter F."/>
            <person name="Albersmeier A."/>
            <person name="Kalinowski J."/>
            <person name="Ruckert C."/>
        </authorList>
    </citation>
    <scope>NUCLEOTIDE SEQUENCE [LARGE SCALE GENOMIC DNA]</scope>
    <source>
        <strain evidence="15 16">CGMCC 1.9161</strain>
    </source>
</reference>
<dbReference type="GO" id="GO:0005524">
    <property type="term" value="F:ATP binding"/>
    <property type="evidence" value="ECO:0007669"/>
    <property type="project" value="UniProtKB-KW"/>
</dbReference>
<dbReference type="GO" id="GO:0004673">
    <property type="term" value="F:protein histidine kinase activity"/>
    <property type="evidence" value="ECO:0007669"/>
    <property type="project" value="UniProtKB-EC"/>
</dbReference>
<dbReference type="Gene3D" id="1.20.120.620">
    <property type="entry name" value="Backbone structure of the membrane domain of e. Coli histidine kinase receptor kdpd"/>
    <property type="match status" value="1"/>
</dbReference>
<evidence type="ECO:0000256" key="10">
    <source>
        <dbReference type="ARBA" id="ARBA00022989"/>
    </source>
</evidence>
<dbReference type="PANTHER" id="PTHR41523:SF8">
    <property type="entry name" value="ETHYLENE RESPONSE SENSOR PROTEIN"/>
    <property type="match status" value="1"/>
</dbReference>
<evidence type="ECO:0000256" key="11">
    <source>
        <dbReference type="ARBA" id="ARBA00023012"/>
    </source>
</evidence>
<evidence type="ECO:0000256" key="4">
    <source>
        <dbReference type="ARBA" id="ARBA00022553"/>
    </source>
</evidence>
<evidence type="ECO:0000256" key="8">
    <source>
        <dbReference type="ARBA" id="ARBA00022777"/>
    </source>
</evidence>
<evidence type="ECO:0000259" key="14">
    <source>
        <dbReference type="PROSITE" id="PS50109"/>
    </source>
</evidence>
<organism evidence="15 16">
    <name type="scientific">Salinarimonas ramus</name>
    <dbReference type="NCBI Taxonomy" id="690164"/>
    <lineage>
        <taxon>Bacteria</taxon>
        <taxon>Pseudomonadati</taxon>
        <taxon>Pseudomonadota</taxon>
        <taxon>Alphaproteobacteria</taxon>
        <taxon>Hyphomicrobiales</taxon>
        <taxon>Salinarimonadaceae</taxon>
        <taxon>Salinarimonas</taxon>
    </lineage>
</organism>
<dbReference type="InterPro" id="IPR025201">
    <property type="entry name" value="KdpD_TM"/>
</dbReference>
<keyword evidence="16" id="KW-1185">Reference proteome</keyword>
<dbReference type="Proteomes" id="UP000600449">
    <property type="component" value="Unassembled WGS sequence"/>
</dbReference>
<keyword evidence="5" id="KW-0808">Transferase</keyword>
<dbReference type="SMART" id="SM00387">
    <property type="entry name" value="HATPase_c"/>
    <property type="match status" value="1"/>
</dbReference>
<comment type="caution">
    <text evidence="15">The sequence shown here is derived from an EMBL/GenBank/DDBJ whole genome shotgun (WGS) entry which is preliminary data.</text>
</comment>
<dbReference type="RefSeq" id="WP_188914269.1">
    <property type="nucleotide sequence ID" value="NZ_BMMF01000009.1"/>
</dbReference>
<evidence type="ECO:0000256" key="2">
    <source>
        <dbReference type="ARBA" id="ARBA00004141"/>
    </source>
</evidence>
<evidence type="ECO:0000313" key="15">
    <source>
        <dbReference type="EMBL" id="GGK42785.1"/>
    </source>
</evidence>
<dbReference type="Pfam" id="PF07568">
    <property type="entry name" value="HisKA_2"/>
    <property type="match status" value="1"/>
</dbReference>
<dbReference type="Pfam" id="PF02518">
    <property type="entry name" value="HATPase_c"/>
    <property type="match status" value="1"/>
</dbReference>
<dbReference type="Pfam" id="PF13493">
    <property type="entry name" value="DUF4118"/>
    <property type="match status" value="1"/>
</dbReference>
<keyword evidence="9" id="KW-0067">ATP-binding</keyword>
<evidence type="ECO:0000256" key="9">
    <source>
        <dbReference type="ARBA" id="ARBA00022840"/>
    </source>
</evidence>
<dbReference type="SUPFAM" id="SSF55874">
    <property type="entry name" value="ATPase domain of HSP90 chaperone/DNA topoisomerase II/histidine kinase"/>
    <property type="match status" value="1"/>
</dbReference>
<evidence type="ECO:0000256" key="7">
    <source>
        <dbReference type="ARBA" id="ARBA00022741"/>
    </source>
</evidence>
<comment type="subcellular location">
    <subcellularLocation>
        <location evidence="2">Membrane</location>
        <topology evidence="2">Multi-pass membrane protein</topology>
    </subcellularLocation>
</comment>
<feature type="transmembrane region" description="Helical" evidence="13">
    <location>
        <begin position="27"/>
        <end position="46"/>
    </location>
</feature>
<dbReference type="PROSITE" id="PS50109">
    <property type="entry name" value="HIS_KIN"/>
    <property type="match status" value="1"/>
</dbReference>
<keyword evidence="8 15" id="KW-0418">Kinase</keyword>
<evidence type="ECO:0000313" key="16">
    <source>
        <dbReference type="Proteomes" id="UP000600449"/>
    </source>
</evidence>